<dbReference type="Gene3D" id="2.30.30.110">
    <property type="match status" value="1"/>
</dbReference>
<keyword evidence="9" id="KW-1185">Reference proteome</keyword>
<keyword evidence="4" id="KW-0805">Transcription regulation</keyword>
<evidence type="ECO:0000256" key="7">
    <source>
        <dbReference type="ARBA" id="ARBA00033135"/>
    </source>
</evidence>
<keyword evidence="5" id="KW-0804">Transcription</keyword>
<proteinExistence type="inferred from homology"/>
<reference evidence="9" key="1">
    <citation type="journal article" date="2019" name="Int. J. Syst. Evol. Microbiol.">
        <title>The Global Catalogue of Microorganisms (GCM) 10K type strain sequencing project: providing services to taxonomists for standard genome sequencing and annotation.</title>
        <authorList>
            <consortium name="The Broad Institute Genomics Platform"/>
            <consortium name="The Broad Institute Genome Sequencing Center for Infectious Disease"/>
            <person name="Wu L."/>
            <person name="Ma J."/>
        </authorList>
    </citation>
    <scope>NUCLEOTIDE SEQUENCE [LARGE SCALE GENOMIC DNA]</scope>
    <source>
        <strain evidence="9">CGMCC 1.10759</strain>
    </source>
</reference>
<evidence type="ECO:0000256" key="3">
    <source>
        <dbReference type="ARBA" id="ARBA00022491"/>
    </source>
</evidence>
<evidence type="ECO:0000256" key="1">
    <source>
        <dbReference type="ARBA" id="ARBA00005230"/>
    </source>
</evidence>
<comment type="caution">
    <text evidence="8">The sequence shown here is derived from an EMBL/GenBank/DDBJ whole genome shotgun (WGS) entry which is preliminary data.</text>
</comment>
<dbReference type="EMBL" id="JBHSDU010000002">
    <property type="protein sequence ID" value="MFC4308481.1"/>
    <property type="molecule type" value="Genomic_DNA"/>
</dbReference>
<comment type="similarity">
    <text evidence="1">Belongs to the CcdB toxin family.</text>
</comment>
<evidence type="ECO:0000313" key="9">
    <source>
        <dbReference type="Proteomes" id="UP001595904"/>
    </source>
</evidence>
<gene>
    <name evidence="8" type="ORF">ACFPN2_05245</name>
</gene>
<dbReference type="SUPFAM" id="SSF50118">
    <property type="entry name" value="Cell growth inhibitor/plasmid maintenance toxic component"/>
    <property type="match status" value="1"/>
</dbReference>
<dbReference type="Proteomes" id="UP001595904">
    <property type="component" value="Unassembled WGS sequence"/>
</dbReference>
<evidence type="ECO:0000256" key="5">
    <source>
        <dbReference type="ARBA" id="ARBA00023163"/>
    </source>
</evidence>
<dbReference type="Pfam" id="PF01845">
    <property type="entry name" value="CcdB"/>
    <property type="match status" value="1"/>
</dbReference>
<protein>
    <recommendedName>
        <fullName evidence="2">Toxin CcdB</fullName>
    </recommendedName>
    <alternativeName>
        <fullName evidence="7">Cytotoxic protein CcdB</fullName>
    </alternativeName>
    <alternativeName>
        <fullName evidence="6">Protein LetD</fullName>
    </alternativeName>
</protein>
<dbReference type="InterPro" id="IPR002712">
    <property type="entry name" value="CcdB"/>
</dbReference>
<dbReference type="RefSeq" id="WP_380595572.1">
    <property type="nucleotide sequence ID" value="NZ_JBHSDU010000002.1"/>
</dbReference>
<evidence type="ECO:0000313" key="8">
    <source>
        <dbReference type="EMBL" id="MFC4308481.1"/>
    </source>
</evidence>
<name>A0ABV8SM67_9GAMM</name>
<evidence type="ECO:0000256" key="6">
    <source>
        <dbReference type="ARBA" id="ARBA00029628"/>
    </source>
</evidence>
<dbReference type="InterPro" id="IPR011067">
    <property type="entry name" value="Plasmid_toxin/cell-grow_inhib"/>
</dbReference>
<accession>A0ABV8SM67</accession>
<evidence type="ECO:0000256" key="2">
    <source>
        <dbReference type="ARBA" id="ARBA00015075"/>
    </source>
</evidence>
<organism evidence="8 9">
    <name type="scientific">Steroidobacter flavus</name>
    <dbReference type="NCBI Taxonomy" id="1842136"/>
    <lineage>
        <taxon>Bacteria</taxon>
        <taxon>Pseudomonadati</taxon>
        <taxon>Pseudomonadota</taxon>
        <taxon>Gammaproteobacteria</taxon>
        <taxon>Steroidobacterales</taxon>
        <taxon>Steroidobacteraceae</taxon>
        <taxon>Steroidobacter</taxon>
    </lineage>
</organism>
<sequence length="106" mass="11816">MAQFDVHRNRGTNRDTIPYVVVVQSALFDGYKRRVVVPLVKKSQLDKIALPRFNPTFNIEGTAVVLHPLELVSVATDKLGKVVHSLAEESQQIIDALDELITRAHG</sequence>
<keyword evidence="3" id="KW-0678">Repressor</keyword>
<evidence type="ECO:0000256" key="4">
    <source>
        <dbReference type="ARBA" id="ARBA00023015"/>
    </source>
</evidence>